<dbReference type="EMBL" id="CP015118">
    <property type="protein sequence ID" value="ARN19304.1"/>
    <property type="molecule type" value="Genomic_DNA"/>
</dbReference>
<proteinExistence type="predicted"/>
<dbReference type="AlphaFoldDB" id="A0A1W6L4Y0"/>
<evidence type="ECO:0000313" key="3">
    <source>
        <dbReference type="EMBL" id="ARN19304.1"/>
    </source>
</evidence>
<organism evidence="3 4">
    <name type="scientific">Piscinibacter gummiphilus</name>
    <dbReference type="NCBI Taxonomy" id="946333"/>
    <lineage>
        <taxon>Bacteria</taxon>
        <taxon>Pseudomonadati</taxon>
        <taxon>Pseudomonadota</taxon>
        <taxon>Betaproteobacteria</taxon>
        <taxon>Burkholderiales</taxon>
        <taxon>Sphaerotilaceae</taxon>
        <taxon>Piscinibacter</taxon>
    </lineage>
</organism>
<feature type="compositionally biased region" description="Basic and acidic residues" evidence="1">
    <location>
        <begin position="138"/>
        <end position="148"/>
    </location>
</feature>
<evidence type="ECO:0000256" key="2">
    <source>
        <dbReference type="SAM" id="SignalP"/>
    </source>
</evidence>
<protein>
    <submittedName>
        <fullName evidence="3">Uncharacterized protein</fullName>
    </submittedName>
</protein>
<feature type="chain" id="PRO_5043780731" evidence="2">
    <location>
        <begin position="27"/>
        <end position="148"/>
    </location>
</feature>
<dbReference type="OrthoDB" id="9157684at2"/>
<keyword evidence="2" id="KW-0732">Signal</keyword>
<sequence>MRGFAVARGLAALAVCLAGLAATGHAATIYRCGPEGRTFSQIPCPAGEGRALDVSDTRDAGQRAEAQDAVRRTAAAADSMAAARERLEAARVRAPGLIPVTRVAESEDRKTSGKVAKKKKRGRDDGLTVPFKGAPADEGDRKKPAAAR</sequence>
<dbReference type="Proteomes" id="UP000193427">
    <property type="component" value="Chromosome"/>
</dbReference>
<dbReference type="RefSeq" id="WP_085749562.1">
    <property type="nucleotide sequence ID" value="NZ_BSPR01000002.1"/>
</dbReference>
<feature type="signal peptide" evidence="2">
    <location>
        <begin position="1"/>
        <end position="26"/>
    </location>
</feature>
<name>A0A1W6L4Y0_9BURK</name>
<keyword evidence="4" id="KW-1185">Reference proteome</keyword>
<gene>
    <name evidence="3" type="ORF">A4W93_04920</name>
</gene>
<dbReference type="KEGG" id="rgu:A4W93_04920"/>
<evidence type="ECO:0000313" key="4">
    <source>
        <dbReference type="Proteomes" id="UP000193427"/>
    </source>
</evidence>
<reference evidence="3 4" key="1">
    <citation type="submission" date="2016-04" db="EMBL/GenBank/DDBJ databases">
        <title>Complete genome sequence of natural rubber-degrading, novel Gram-negative bacterium, Rhizobacter gummiphilus strain NS21.</title>
        <authorList>
            <person name="Tabata M."/>
            <person name="Kasai D."/>
            <person name="Fukuda M."/>
        </authorList>
    </citation>
    <scope>NUCLEOTIDE SEQUENCE [LARGE SCALE GENOMIC DNA]</scope>
    <source>
        <strain evidence="3 4">NS21</strain>
    </source>
</reference>
<evidence type="ECO:0000256" key="1">
    <source>
        <dbReference type="SAM" id="MobiDB-lite"/>
    </source>
</evidence>
<feature type="region of interest" description="Disordered" evidence="1">
    <location>
        <begin position="103"/>
        <end position="148"/>
    </location>
</feature>
<dbReference type="STRING" id="946333.A4W93_04920"/>
<accession>A0A1W6L4Y0</accession>